<evidence type="ECO:0000313" key="6">
    <source>
        <dbReference type="EMBL" id="GAK52622.1"/>
    </source>
</evidence>
<protein>
    <submittedName>
        <fullName evidence="6">Conserved domain protein</fullName>
    </submittedName>
</protein>
<keyword evidence="2" id="KW-0812">Transmembrane</keyword>
<organism evidence="6 7">
    <name type="scientific">Candidatus Moduliflexus flocculans</name>
    <dbReference type="NCBI Taxonomy" id="1499966"/>
    <lineage>
        <taxon>Bacteria</taxon>
        <taxon>Candidatus Moduliflexota</taxon>
        <taxon>Candidatus Moduliflexia</taxon>
        <taxon>Candidatus Moduliflexales</taxon>
        <taxon>Candidatus Moduliflexaceae</taxon>
    </lineage>
</organism>
<keyword evidence="7" id="KW-1185">Reference proteome</keyword>
<dbReference type="Proteomes" id="UP000030700">
    <property type="component" value="Unassembled WGS sequence"/>
</dbReference>
<dbReference type="HOGENOM" id="CLU_228083_0_0_0"/>
<keyword evidence="3" id="KW-1133">Transmembrane helix</keyword>
<evidence type="ECO:0000259" key="5">
    <source>
        <dbReference type="Pfam" id="PF04357"/>
    </source>
</evidence>
<dbReference type="InterPro" id="IPR007452">
    <property type="entry name" value="TamB_C"/>
</dbReference>
<evidence type="ECO:0000256" key="2">
    <source>
        <dbReference type="ARBA" id="ARBA00022692"/>
    </source>
</evidence>
<accession>A0A081BQF6</accession>
<dbReference type="GO" id="GO:0009306">
    <property type="term" value="P:protein secretion"/>
    <property type="evidence" value="ECO:0007669"/>
    <property type="project" value="InterPro"/>
</dbReference>
<dbReference type="InterPro" id="IPR008023">
    <property type="entry name" value="DUF748"/>
</dbReference>
<keyword evidence="4" id="KW-0472">Membrane</keyword>
<proteinExistence type="predicted"/>
<dbReference type="GO" id="GO:0005886">
    <property type="term" value="C:plasma membrane"/>
    <property type="evidence" value="ECO:0007669"/>
    <property type="project" value="InterPro"/>
</dbReference>
<dbReference type="Pfam" id="PF05359">
    <property type="entry name" value="DUF748"/>
    <property type="match status" value="1"/>
</dbReference>
<reference evidence="6 7" key="1">
    <citation type="journal article" date="2015" name="PeerJ">
        <title>First genomic representation of candidate bacterial phylum KSB3 points to enhanced environmental sensing as a trigger of wastewater bulking.</title>
        <authorList>
            <person name="Sekiguchi Y."/>
            <person name="Ohashi A."/>
            <person name="Parks D.H."/>
            <person name="Yamauchi T."/>
            <person name="Tyson G.W."/>
            <person name="Hugenholtz P."/>
        </authorList>
    </citation>
    <scope>NUCLEOTIDE SEQUENCE [LARGE SCALE GENOMIC DNA]</scope>
</reference>
<sequence>MKKRSFWKIVKKTALFLTLAFVILLTLATVGYYLFFAEMVDRWLTNMAQTTLTEQLQREVSVEQVHLSFPNPKIVVSNVAIARQQQLSEGVLLSAKTLQARLLLRNLLAGQIAIDNIFLDAPVIWVEFDEQGHSNLPTFDSKEPKEPSKFDANAIIKRLIFPDIRLRNGSIHFAHRQLQLAADIPDLNIAGSFKLSDFSGRGNISLENSIVEFQDRGKLAVGISGKFRYKNDAVTLSALTLKAGSSEITLDGKVVNFSKPELALSVAADVVLEEIDRYAKLDQNLRGKAHLTGDVTGTIPAVAANLHLSLKEGTAWRLAFANVETDAHYQDLRLMLSNLALDMWNGHVTGEGKLSFVGTPGYDAALDLANVELSQVNSILDAPIDIAGAVSGKIAVQSKTFAFEDLNLQAQLALQGNNFYGVPVASGALNIGIKDRTLLIDSLDANLFRGTLHANGTLALFDDFVYQVALNPGAIELADVMGILPDPPAVAGQLSGKISANGSHFDLPHLSAEADLDLTALDAYKVKAERLKLAATIRENIVHLTSLDAVMFGGNVKAAGELALSDFAYQAAVDLSAINLKDVGAIFPQPLAIAGQLNGNISAHASDFNLPHLTADAALELTGVEAYNVQSERLKLDATLRDNTVFLKSLDAAMFGGKILANGQLALFDIFAYQATVDLTTIDLAKVMNSLPNPPAVAGQLTGTVSANGSHFDLLHLTADASLNVADLDAYQIQAERLKLDATLRDNTVHLASLDAAAIFGGSIKAAGQLALSENFSYQATVNLDKIDLAAVMSIFPEPPAVVGQLTGTASASGSHFDLPHVTADAALELTNIDAYNVQSERLKVDATLRENVVHLTSFDAAMFGGKILANGQIALSEHFPYQAAVDLSEIDLANVMRIVPNPPAVVGKLSGKLSAQGSDFDLPHLTADAALELSDIDAYNVQAKQLKLDAAFRENTVYLSALDAAVFGGKIFASGQLALSGDFPYQATADLTAIDLKTVAGILPNLPAISGQLTGNVSAQGTNFDLPHLSADTALELTDIDAYNVRAERLEIDAAFHDNAVQLKTLHATAFGGKILASGQLALSQNFPYQATVELAAIDLATVMGVLPDPPAVAGLLNGKLSAQGTDFDLAYLTADAQLDVTDLNAYNAKTGRLTTRLSVKDNTVYLTAFDADIFQGKISASGQVGLTKDFPLQAQLNLSAIDLADVMKILPNPPAVTGQLSGSLTAQGSPLDLPHLVAEAQFDVTNVNAYDVQTGRLTTHLSVKENVANLTAFEADLFEGNISASGQMQLSDTFPYQAQINLNAINLAAVAGMLPNPPAMAGQLTGSVSASGSHFDLAHLQADAAFDLTNLDAYNVQSEKMTLKATAVDNVVHMTSFDADVFGGTIAATGELVLSENFPYQATVDLTTIDLANVTAILPNPPTVAGQLTGKISAQGSHFDLPHLNAEADLNIANLDAYNVAVNSLKTQAEFRDNTVFLKAFDADIFNGKVSASGNLTLSENFPYNANVTLAAIHLADVMQIIPDPPAVSGLLNGSVSAQGSHFDLQHLAADVKLNLTDLDAYDVQAKRIAATTQLCDGLVSLSDFTAELFDGSISGNGEFALADDRLPKFKAALDIRNISVGAILQQFAPQLAQQGLKMTASLSGKISTQGASFELQDIQADADMQSAGEMLVSKASAPVPLALRMKTGLRKQQAKLEVLSVDSSALRLDVTGGVNLNKGVTLDLVYQVASDNLNALMTQVAAFVPGMGNDSPLSKFSGDIQQIAGTARGAIPDVEITANAHLTNADFFWAQADDVALDAGFKNNIVTVNTARIAYKSAVIDASGTVDLAGKSGMTVNIPIRLSSGQLADYLGIGKQALPVSGELRQIDVLVQGAVNDLQADATLNIRKGNAYGQSFDELTGDMALAENRVTISSLQVKKNGGTIDLKGFYGFDQSFDVKLSVDNINFRDIDQLKSVAVQYTGRVDMTLAAHGTAQNPVAEGKIVLNSLTYNERPIEDIVCTISAKDQKASALLKTFREKLQVTFNLGLTPDLPYRAELSMQQAEIEQMISTVMEWKGVTGLITGKIASEGSLKNMQNISADVKLSELSLDVYGQKLKNSHPIDLVVTEKKLTVNSLDMRGDELGLYSQGFLDFQGNFNLDVDGIIDLRAIEPFIPDVAGILDLDGRAQVICSLHGTFKNPEIDGIFELGNVRIKHRAYPDPVWDVNGKIAISKDEIRIAGLTGKIGKGDFEISGSTSLDGLMPKEFSVKLKGNQIAVNGLIPELSFTVSPTVRFSGTLQQQKLAGEIVIHEALYTKELDLQEFIGNKNRKISLVLPGGNAAKPKETLTLDISVKALKDVRYKNKLADIEIRANPLRIMGSPLNPQIQGRVEALNGKILFGDIQYNIIGAVFDFIDPSRLNPEMNVNVQTVIQNYAITLLIQGNLDQFTLDMSSDPPLKDGEIARLLAIGMGDQMNASNFLIKPVQTVVEGRLEDIFKLDRISVDVDPLLSKGSSNASPTVTLMKKFFDVLAFSFTTTVGGTEREQLFKVEYDVSDNLAIEAQRNELGEMDSMFTFKFKLK</sequence>
<name>A0A081BQF6_9BACT</name>
<feature type="domain" description="Translocation and assembly module TamB C-terminal" evidence="5">
    <location>
        <begin position="2224"/>
        <end position="2559"/>
    </location>
</feature>
<dbReference type="PANTHER" id="PTHR30441">
    <property type="entry name" value="DUF748 DOMAIN-CONTAINING PROTEIN"/>
    <property type="match status" value="1"/>
</dbReference>
<dbReference type="PANTHER" id="PTHR30441:SF8">
    <property type="entry name" value="DUF748 DOMAIN-CONTAINING PROTEIN"/>
    <property type="match status" value="1"/>
</dbReference>
<dbReference type="InterPro" id="IPR052894">
    <property type="entry name" value="AsmA-related"/>
</dbReference>
<evidence type="ECO:0000256" key="4">
    <source>
        <dbReference type="ARBA" id="ARBA00023136"/>
    </source>
</evidence>
<comment type="subcellular location">
    <subcellularLocation>
        <location evidence="1">Membrane</location>
        <topology evidence="1">Single-pass membrane protein</topology>
    </subcellularLocation>
</comment>
<dbReference type="GO" id="GO:0090313">
    <property type="term" value="P:regulation of protein targeting to membrane"/>
    <property type="evidence" value="ECO:0007669"/>
    <property type="project" value="TreeGrafter"/>
</dbReference>
<gene>
    <name evidence="6" type="ORF">U14_03874</name>
</gene>
<evidence type="ECO:0000313" key="7">
    <source>
        <dbReference type="Proteomes" id="UP000030700"/>
    </source>
</evidence>
<evidence type="ECO:0000256" key="1">
    <source>
        <dbReference type="ARBA" id="ARBA00004167"/>
    </source>
</evidence>
<evidence type="ECO:0000256" key="3">
    <source>
        <dbReference type="ARBA" id="ARBA00022989"/>
    </source>
</evidence>
<dbReference type="Pfam" id="PF04357">
    <property type="entry name" value="TamB"/>
    <property type="match status" value="1"/>
</dbReference>
<dbReference type="EMBL" id="DF820458">
    <property type="protein sequence ID" value="GAK52622.1"/>
    <property type="molecule type" value="Genomic_DNA"/>
</dbReference>
<dbReference type="STRING" id="1499966.U14_03874"/>